<evidence type="ECO:0000313" key="2">
    <source>
        <dbReference type="EMBL" id="HAE7042032.1"/>
    </source>
</evidence>
<feature type="transmembrane region" description="Helical" evidence="1">
    <location>
        <begin position="98"/>
        <end position="121"/>
    </location>
</feature>
<keyword evidence="1" id="KW-0812">Transmembrane</keyword>
<feature type="transmembrane region" description="Helical" evidence="1">
    <location>
        <begin position="133"/>
        <end position="153"/>
    </location>
</feature>
<proteinExistence type="predicted"/>
<evidence type="ECO:0000256" key="1">
    <source>
        <dbReference type="SAM" id="Phobius"/>
    </source>
</evidence>
<name>A0A735P621_SALHO</name>
<accession>A0A735P621</accession>
<organism evidence="2">
    <name type="scientific">Salmonella enterica subsp. houtenae serovar 16:z4,z32:-</name>
    <dbReference type="NCBI Taxonomy" id="1307497"/>
    <lineage>
        <taxon>Bacteria</taxon>
        <taxon>Pseudomonadati</taxon>
        <taxon>Pseudomonadota</taxon>
        <taxon>Gammaproteobacteria</taxon>
        <taxon>Enterobacterales</taxon>
        <taxon>Enterobacteriaceae</taxon>
        <taxon>Salmonella</taxon>
    </lineage>
</organism>
<reference evidence="2" key="1">
    <citation type="journal article" date="2018" name="Genome Biol.">
        <title>SKESA: strategic k-mer extension for scrupulous assemblies.</title>
        <authorList>
            <person name="Souvorov A."/>
            <person name="Agarwala R."/>
            <person name="Lipman D.J."/>
        </authorList>
    </citation>
    <scope>NUCLEOTIDE SEQUENCE</scope>
    <source>
        <strain evidence="2">287-86</strain>
    </source>
</reference>
<keyword evidence="1" id="KW-1133">Transmembrane helix</keyword>
<protein>
    <submittedName>
        <fullName evidence="2">Uncharacterized protein</fullName>
    </submittedName>
</protein>
<feature type="transmembrane region" description="Helical" evidence="1">
    <location>
        <begin position="74"/>
        <end position="92"/>
    </location>
</feature>
<gene>
    <name evidence="2" type="ORF">GND47_003582</name>
</gene>
<keyword evidence="1" id="KW-0472">Membrane</keyword>
<dbReference type="AlphaFoldDB" id="A0A735P621"/>
<sequence>MNVETAKDRAITKFYNQFGNIAAKEDLKIKIKRIRRFFTPSYYSITITAYNNGLAFSDTYNICDKQSLSKSPVIWIYFAVYALLSMLFIAGVHNNWKFYEIIYFSPMLFGFMYFKCCYPCLGDLLKKQADTFSFFLGMITACSLSLKLSNLNITMLSFLPDILKLSIIFLILQLFCIFISVKFYISAFDLLKTVTTDKKTGWIWLLKLLS</sequence>
<dbReference type="EMBL" id="DAASUE010000021">
    <property type="protein sequence ID" value="HAE7042032.1"/>
    <property type="molecule type" value="Genomic_DNA"/>
</dbReference>
<reference evidence="2" key="2">
    <citation type="submission" date="2018-07" db="EMBL/GenBank/DDBJ databases">
        <authorList>
            <consortium name="NCBI Pathogen Detection Project"/>
        </authorList>
    </citation>
    <scope>NUCLEOTIDE SEQUENCE</scope>
    <source>
        <strain evidence="2">287-86</strain>
    </source>
</reference>
<comment type="caution">
    <text evidence="2">The sequence shown here is derived from an EMBL/GenBank/DDBJ whole genome shotgun (WGS) entry which is preliminary data.</text>
</comment>
<feature type="transmembrane region" description="Helical" evidence="1">
    <location>
        <begin position="165"/>
        <end position="185"/>
    </location>
</feature>